<sequence length="163" mass="17899">MFCCCSPAPVSDRSGGAPCTDGPSRLLLSAVSRADMANYSCQGRSRAGWGPRSVQQRLLVQYPPQRTILLHKPAVVQKGQPVTLTCEVDDPGYPPVNKYLWMRGSHVITDIRTRQWRIWSASLEEDARFSCVALNAAGSSAEGTALVDILGERWPRLMGPSRQ</sequence>
<comment type="caution">
    <text evidence="2">The sequence shown here is derived from an EMBL/GenBank/DDBJ whole genome shotgun (WGS) entry which is preliminary data.</text>
</comment>
<dbReference type="InterPro" id="IPR036179">
    <property type="entry name" value="Ig-like_dom_sf"/>
</dbReference>
<dbReference type="EMBL" id="VIIS01000182">
    <property type="protein sequence ID" value="KAF0312276.1"/>
    <property type="molecule type" value="Genomic_DNA"/>
</dbReference>
<dbReference type="AlphaFoldDB" id="A0A6A4WXL2"/>
<dbReference type="PROSITE" id="PS50835">
    <property type="entry name" value="IG_LIKE"/>
    <property type="match status" value="1"/>
</dbReference>
<dbReference type="PANTHER" id="PTHR46013">
    <property type="entry name" value="VASCULAR CELL ADHESION MOLECULE 1"/>
    <property type="match status" value="1"/>
</dbReference>
<evidence type="ECO:0000313" key="2">
    <source>
        <dbReference type="EMBL" id="KAF0312276.1"/>
    </source>
</evidence>
<dbReference type="Proteomes" id="UP000440578">
    <property type="component" value="Unassembled WGS sequence"/>
</dbReference>
<feature type="domain" description="Ig-like" evidence="1">
    <location>
        <begin position="64"/>
        <end position="147"/>
    </location>
</feature>
<dbReference type="InterPro" id="IPR013783">
    <property type="entry name" value="Ig-like_fold"/>
</dbReference>
<dbReference type="InterPro" id="IPR007110">
    <property type="entry name" value="Ig-like_dom"/>
</dbReference>
<evidence type="ECO:0000313" key="3">
    <source>
        <dbReference type="Proteomes" id="UP000440578"/>
    </source>
</evidence>
<protein>
    <submittedName>
        <fullName evidence="2">Kin of IRRE-like protein 2</fullName>
    </submittedName>
</protein>
<keyword evidence="3" id="KW-1185">Reference proteome</keyword>
<evidence type="ECO:0000259" key="1">
    <source>
        <dbReference type="PROSITE" id="PS50835"/>
    </source>
</evidence>
<reference evidence="2 3" key="1">
    <citation type="submission" date="2019-07" db="EMBL/GenBank/DDBJ databases">
        <title>Draft genome assembly of a fouling barnacle, Amphibalanus amphitrite (Darwin, 1854): The first reference genome for Thecostraca.</title>
        <authorList>
            <person name="Kim W."/>
        </authorList>
    </citation>
    <scope>NUCLEOTIDE SEQUENCE [LARGE SCALE GENOMIC DNA]</scope>
    <source>
        <strain evidence="2">SNU_AA5</strain>
        <tissue evidence="2">Soma without cirri and trophi</tissue>
    </source>
</reference>
<dbReference type="SUPFAM" id="SSF48726">
    <property type="entry name" value="Immunoglobulin"/>
    <property type="match status" value="2"/>
</dbReference>
<dbReference type="OrthoDB" id="6106100at2759"/>
<dbReference type="PANTHER" id="PTHR46013:SF7">
    <property type="entry name" value="IG-LIKE DOMAIN-CONTAINING PROTEIN"/>
    <property type="match status" value="1"/>
</dbReference>
<organism evidence="2 3">
    <name type="scientific">Amphibalanus amphitrite</name>
    <name type="common">Striped barnacle</name>
    <name type="synonym">Balanus amphitrite</name>
    <dbReference type="NCBI Taxonomy" id="1232801"/>
    <lineage>
        <taxon>Eukaryota</taxon>
        <taxon>Metazoa</taxon>
        <taxon>Ecdysozoa</taxon>
        <taxon>Arthropoda</taxon>
        <taxon>Crustacea</taxon>
        <taxon>Multicrustacea</taxon>
        <taxon>Cirripedia</taxon>
        <taxon>Thoracica</taxon>
        <taxon>Thoracicalcarea</taxon>
        <taxon>Balanomorpha</taxon>
        <taxon>Balanoidea</taxon>
        <taxon>Balanidae</taxon>
        <taxon>Amphibalaninae</taxon>
        <taxon>Amphibalanus</taxon>
    </lineage>
</organism>
<dbReference type="InterPro" id="IPR003599">
    <property type="entry name" value="Ig_sub"/>
</dbReference>
<gene>
    <name evidence="2" type="primary">KIRREL2_1</name>
    <name evidence="2" type="ORF">FJT64_016954</name>
</gene>
<dbReference type="SMART" id="SM00409">
    <property type="entry name" value="IG"/>
    <property type="match status" value="1"/>
</dbReference>
<name>A0A6A4WXL2_AMPAM</name>
<proteinExistence type="predicted"/>
<dbReference type="Pfam" id="PF13927">
    <property type="entry name" value="Ig_3"/>
    <property type="match status" value="1"/>
</dbReference>
<accession>A0A6A4WXL2</accession>
<dbReference type="Gene3D" id="2.60.40.10">
    <property type="entry name" value="Immunoglobulins"/>
    <property type="match status" value="1"/>
</dbReference>